<dbReference type="Gene3D" id="1.10.8.1060">
    <property type="entry name" value="Corynebacterium glutamicum thioredoxin-dependent arsenate reductase, N-terminal domain"/>
    <property type="match status" value="1"/>
</dbReference>
<comment type="caution">
    <text evidence="1">The sequence shown here is derived from an EMBL/GenBank/DDBJ whole genome shotgun (WGS) entry which is preliminary data.</text>
</comment>
<evidence type="ECO:0000313" key="2">
    <source>
        <dbReference type="Proteomes" id="UP000487268"/>
    </source>
</evidence>
<dbReference type="EMBL" id="WEGH01000001">
    <property type="protein sequence ID" value="MQY03229.1"/>
    <property type="molecule type" value="Genomic_DNA"/>
</dbReference>
<protein>
    <submittedName>
        <fullName evidence="1">Uncharacterized protein</fullName>
    </submittedName>
</protein>
<evidence type="ECO:0000313" key="1">
    <source>
        <dbReference type="EMBL" id="MQY03229.1"/>
    </source>
</evidence>
<name>A0A7K0BPV5_9ACTN</name>
<organism evidence="1 2">
    <name type="scientific">Actinomadura macrotermitis</name>
    <dbReference type="NCBI Taxonomy" id="2585200"/>
    <lineage>
        <taxon>Bacteria</taxon>
        <taxon>Bacillati</taxon>
        <taxon>Actinomycetota</taxon>
        <taxon>Actinomycetes</taxon>
        <taxon>Streptosporangiales</taxon>
        <taxon>Thermomonosporaceae</taxon>
        <taxon>Actinomadura</taxon>
    </lineage>
</organism>
<dbReference type="AlphaFoldDB" id="A0A7K0BPV5"/>
<dbReference type="Proteomes" id="UP000487268">
    <property type="component" value="Unassembled WGS sequence"/>
</dbReference>
<sequence length="72" mass="8469">MAQAGEPEVREQQAMKEVTRRLTTTFADSHPPEQVTHTIDAVYHRFDERPIRDFVPILVERLTRERLTASRH</sequence>
<gene>
    <name evidence="1" type="ORF">ACRB68_12710</name>
</gene>
<reference evidence="1 2" key="1">
    <citation type="submission" date="2019-10" db="EMBL/GenBank/DDBJ databases">
        <title>Actinomadura rubteroloni sp. nov. and Actinomadura macrotermitis sp. nov., isolated from the gut of fungus growing-termite Macrotermes natalensis.</title>
        <authorList>
            <person name="Benndorf R."/>
            <person name="Martin K."/>
            <person name="Kuefner M."/>
            <person name="De Beer W."/>
            <person name="Kaster A.-K."/>
            <person name="Vollmers J."/>
            <person name="Poulsen M."/>
            <person name="Beemelmanns C."/>
        </authorList>
    </citation>
    <scope>NUCLEOTIDE SEQUENCE [LARGE SCALE GENOMIC DNA]</scope>
    <source>
        <strain evidence="1 2">RB68</strain>
    </source>
</reference>
<accession>A0A7K0BPV5</accession>
<proteinExistence type="predicted"/>
<keyword evidence="2" id="KW-1185">Reference proteome</keyword>
<dbReference type="NCBIfam" id="NF046112">
    <property type="entry name" value="MSMEG_6209_Nter"/>
    <property type="match status" value="1"/>
</dbReference>